<evidence type="ECO:0000256" key="3">
    <source>
        <dbReference type="ARBA" id="ARBA00022692"/>
    </source>
</evidence>
<evidence type="ECO:0000313" key="8">
    <source>
        <dbReference type="EMBL" id="MBM6941247.1"/>
    </source>
</evidence>
<keyword evidence="9" id="KW-1185">Reference proteome</keyword>
<dbReference type="PANTHER" id="PTHR30477">
    <property type="entry name" value="ABC-TRANSPORTER METAL-BINDING PROTEIN"/>
    <property type="match status" value="1"/>
</dbReference>
<dbReference type="Pfam" id="PF00950">
    <property type="entry name" value="ABC-3"/>
    <property type="match status" value="1"/>
</dbReference>
<dbReference type="InterPro" id="IPR037294">
    <property type="entry name" value="ABC_BtuC-like"/>
</dbReference>
<feature type="transmembrane region" description="Helical" evidence="7">
    <location>
        <begin position="121"/>
        <end position="139"/>
    </location>
</feature>
<dbReference type="RefSeq" id="WP_204785483.1">
    <property type="nucleotide sequence ID" value="NZ_JACJKU010000089.1"/>
</dbReference>
<reference evidence="8 9" key="1">
    <citation type="journal article" date="2021" name="Sci. Rep.">
        <title>The distribution of antibiotic resistance genes in chicken gut microbiota commensals.</title>
        <authorList>
            <person name="Juricova H."/>
            <person name="Matiasovicova J."/>
            <person name="Kubasova T."/>
            <person name="Cejkova D."/>
            <person name="Rychlik I."/>
        </authorList>
    </citation>
    <scope>NUCLEOTIDE SEQUENCE [LARGE SCALE GENOMIC DNA]</scope>
    <source>
        <strain evidence="8 9">An574</strain>
    </source>
</reference>
<feature type="transmembrane region" description="Helical" evidence="7">
    <location>
        <begin position="159"/>
        <end position="192"/>
    </location>
</feature>
<protein>
    <submittedName>
        <fullName evidence="8">Metal ABC transporter permease</fullName>
    </submittedName>
</protein>
<gene>
    <name evidence="8" type="ORF">H5975_07210</name>
</gene>
<evidence type="ECO:0000256" key="5">
    <source>
        <dbReference type="ARBA" id="ARBA00023136"/>
    </source>
</evidence>
<evidence type="ECO:0000256" key="1">
    <source>
        <dbReference type="ARBA" id="ARBA00004141"/>
    </source>
</evidence>
<comment type="similarity">
    <text evidence="2 6">Belongs to the ABC-3 integral membrane protein family.</text>
</comment>
<comment type="caution">
    <text evidence="8">The sequence shown here is derived from an EMBL/GenBank/DDBJ whole genome shotgun (WGS) entry which is preliminary data.</text>
</comment>
<evidence type="ECO:0000256" key="4">
    <source>
        <dbReference type="ARBA" id="ARBA00022989"/>
    </source>
</evidence>
<dbReference type="Gene3D" id="1.10.3470.10">
    <property type="entry name" value="ABC transporter involved in vitamin B12 uptake, BtuC"/>
    <property type="match status" value="1"/>
</dbReference>
<keyword evidence="3 6" id="KW-0812">Transmembrane</keyword>
<sequence>FIASTFIAVVSGVIGVFVVARNMPFMTHTLSEIGFAGASFALFMGWPALNGMLLFTILSSVMVGQLTIDESRRESVISAVSALFIGLGILFLYLSSKTASSATSILFGSVVGISRHEVYQLVWLSLIVLAVVFLIYLQLKFSSFDPDGAAANGLNETLISVTFLLLLAMSVSVAVQIVGTLLIFVLLTLPAASAKYYTTGTGKMIGLAILFALLGVWLGLYLGYVTDWPVSFFTSTIEVLIYLSALLYQRWATE</sequence>
<dbReference type="EMBL" id="JACJKU010000089">
    <property type="protein sequence ID" value="MBM6941247.1"/>
    <property type="molecule type" value="Genomic_DNA"/>
</dbReference>
<evidence type="ECO:0000256" key="2">
    <source>
        <dbReference type="ARBA" id="ARBA00008034"/>
    </source>
</evidence>
<proteinExistence type="inferred from homology"/>
<keyword evidence="4 7" id="KW-1133">Transmembrane helix</keyword>
<name>A0ABS2GY89_9LACO</name>
<keyword evidence="6" id="KW-0813">Transport</keyword>
<dbReference type="PANTHER" id="PTHR30477:SF0">
    <property type="entry name" value="METAL TRANSPORT SYSTEM MEMBRANE PROTEIN TM_0125-RELATED"/>
    <property type="match status" value="1"/>
</dbReference>
<comment type="subcellular location">
    <subcellularLocation>
        <location evidence="6">Cell membrane</location>
        <topology evidence="6">Multi-pass membrane protein</topology>
    </subcellularLocation>
    <subcellularLocation>
        <location evidence="1">Membrane</location>
        <topology evidence="1">Multi-pass membrane protein</topology>
    </subcellularLocation>
</comment>
<evidence type="ECO:0000313" key="9">
    <source>
        <dbReference type="Proteomes" id="UP000785625"/>
    </source>
</evidence>
<dbReference type="Proteomes" id="UP000785625">
    <property type="component" value="Unassembled WGS sequence"/>
</dbReference>
<dbReference type="InterPro" id="IPR001626">
    <property type="entry name" value="ABC_TroCD"/>
</dbReference>
<feature type="transmembrane region" description="Helical" evidence="7">
    <location>
        <begin position="35"/>
        <end position="63"/>
    </location>
</feature>
<evidence type="ECO:0000256" key="6">
    <source>
        <dbReference type="RuleBase" id="RU003943"/>
    </source>
</evidence>
<keyword evidence="5 7" id="KW-0472">Membrane</keyword>
<feature type="transmembrane region" description="Helical" evidence="7">
    <location>
        <begin position="204"/>
        <end position="224"/>
    </location>
</feature>
<feature type="non-terminal residue" evidence="8">
    <location>
        <position position="1"/>
    </location>
</feature>
<accession>A0ABS2GY89</accession>
<feature type="transmembrane region" description="Helical" evidence="7">
    <location>
        <begin position="6"/>
        <end position="23"/>
    </location>
</feature>
<organism evidence="8 9">
    <name type="scientific">Limosilactobacillus coleohominis</name>
    <dbReference type="NCBI Taxonomy" id="181675"/>
    <lineage>
        <taxon>Bacteria</taxon>
        <taxon>Bacillati</taxon>
        <taxon>Bacillota</taxon>
        <taxon>Bacilli</taxon>
        <taxon>Lactobacillales</taxon>
        <taxon>Lactobacillaceae</taxon>
        <taxon>Limosilactobacillus</taxon>
    </lineage>
</organism>
<feature type="transmembrane region" description="Helical" evidence="7">
    <location>
        <begin position="75"/>
        <end position="94"/>
    </location>
</feature>
<feature type="transmembrane region" description="Helical" evidence="7">
    <location>
        <begin position="230"/>
        <end position="248"/>
    </location>
</feature>
<evidence type="ECO:0000256" key="7">
    <source>
        <dbReference type="SAM" id="Phobius"/>
    </source>
</evidence>
<dbReference type="SUPFAM" id="SSF81345">
    <property type="entry name" value="ABC transporter involved in vitamin B12 uptake, BtuC"/>
    <property type="match status" value="1"/>
</dbReference>